<proteinExistence type="predicted"/>
<gene>
    <name evidence="2" type="ORF">Nepgr_014695</name>
</gene>
<evidence type="ECO:0000313" key="2">
    <source>
        <dbReference type="EMBL" id="GMH12854.1"/>
    </source>
</evidence>
<keyword evidence="3" id="KW-1185">Reference proteome</keyword>
<feature type="transmembrane region" description="Helical" evidence="1">
    <location>
        <begin position="39"/>
        <end position="57"/>
    </location>
</feature>
<dbReference type="AlphaFoldDB" id="A0AAD3XQD5"/>
<dbReference type="Proteomes" id="UP001279734">
    <property type="component" value="Unassembled WGS sequence"/>
</dbReference>
<sequence>MPLELNNEGDLPSAGFAVVVFLLLRNAAYALLSICLLSGPLLLLEYVGVLLAIHWLVGQLGLQCGYSEWKLHFLLNYILILDDFVELLGYKCDGFVFC</sequence>
<accession>A0AAD3XQD5</accession>
<comment type="caution">
    <text evidence="2">The sequence shown here is derived from an EMBL/GenBank/DDBJ whole genome shotgun (WGS) entry which is preliminary data.</text>
</comment>
<keyword evidence="1" id="KW-1133">Transmembrane helix</keyword>
<evidence type="ECO:0000256" key="1">
    <source>
        <dbReference type="SAM" id="Phobius"/>
    </source>
</evidence>
<name>A0AAD3XQD5_NEPGR</name>
<keyword evidence="1" id="KW-0812">Transmembrane</keyword>
<evidence type="ECO:0000313" key="3">
    <source>
        <dbReference type="Proteomes" id="UP001279734"/>
    </source>
</evidence>
<protein>
    <submittedName>
        <fullName evidence="2">Uncharacterized protein</fullName>
    </submittedName>
</protein>
<feature type="transmembrane region" description="Helical" evidence="1">
    <location>
        <begin position="12"/>
        <end position="32"/>
    </location>
</feature>
<reference evidence="2" key="1">
    <citation type="submission" date="2023-05" db="EMBL/GenBank/DDBJ databases">
        <title>Nepenthes gracilis genome sequencing.</title>
        <authorList>
            <person name="Fukushima K."/>
        </authorList>
    </citation>
    <scope>NUCLEOTIDE SEQUENCE</scope>
    <source>
        <strain evidence="2">SING2019-196</strain>
    </source>
</reference>
<keyword evidence="1" id="KW-0472">Membrane</keyword>
<dbReference type="EMBL" id="BSYO01000012">
    <property type="protein sequence ID" value="GMH12854.1"/>
    <property type="molecule type" value="Genomic_DNA"/>
</dbReference>
<organism evidence="2 3">
    <name type="scientific">Nepenthes gracilis</name>
    <name type="common">Slender pitcher plant</name>
    <dbReference type="NCBI Taxonomy" id="150966"/>
    <lineage>
        <taxon>Eukaryota</taxon>
        <taxon>Viridiplantae</taxon>
        <taxon>Streptophyta</taxon>
        <taxon>Embryophyta</taxon>
        <taxon>Tracheophyta</taxon>
        <taxon>Spermatophyta</taxon>
        <taxon>Magnoliopsida</taxon>
        <taxon>eudicotyledons</taxon>
        <taxon>Gunneridae</taxon>
        <taxon>Pentapetalae</taxon>
        <taxon>Caryophyllales</taxon>
        <taxon>Nepenthaceae</taxon>
        <taxon>Nepenthes</taxon>
    </lineage>
</organism>